<organism evidence="4 5">
    <name type="scientific">Mya arenaria</name>
    <name type="common">Soft-shell clam</name>
    <dbReference type="NCBI Taxonomy" id="6604"/>
    <lineage>
        <taxon>Eukaryota</taxon>
        <taxon>Metazoa</taxon>
        <taxon>Spiralia</taxon>
        <taxon>Lophotrochozoa</taxon>
        <taxon>Mollusca</taxon>
        <taxon>Bivalvia</taxon>
        <taxon>Autobranchia</taxon>
        <taxon>Heteroconchia</taxon>
        <taxon>Euheterodonta</taxon>
        <taxon>Imparidentia</taxon>
        <taxon>Neoheterodontei</taxon>
        <taxon>Myida</taxon>
        <taxon>Myoidea</taxon>
        <taxon>Myidae</taxon>
        <taxon>Mya</taxon>
    </lineage>
</organism>
<feature type="domain" description="Rho-GAP" evidence="3">
    <location>
        <begin position="1"/>
        <end position="107"/>
    </location>
</feature>
<keyword evidence="1" id="KW-0343">GTPase activation</keyword>
<feature type="domain" description="Rho-GAP" evidence="3">
    <location>
        <begin position="406"/>
        <end position="600"/>
    </location>
</feature>
<dbReference type="InterPro" id="IPR000198">
    <property type="entry name" value="RhoGAP_dom"/>
</dbReference>
<evidence type="ECO:0000259" key="3">
    <source>
        <dbReference type="PROSITE" id="PS50238"/>
    </source>
</evidence>
<name>A0ABY7DHF8_MYAAR</name>
<dbReference type="Gene3D" id="1.10.555.10">
    <property type="entry name" value="Rho GTPase activation protein"/>
    <property type="match status" value="4"/>
</dbReference>
<feature type="coiled-coil region" evidence="2">
    <location>
        <begin position="497"/>
        <end position="524"/>
    </location>
</feature>
<evidence type="ECO:0000256" key="2">
    <source>
        <dbReference type="SAM" id="Coils"/>
    </source>
</evidence>
<feature type="coiled-coil region" evidence="2">
    <location>
        <begin position="1147"/>
        <end position="1174"/>
    </location>
</feature>
<feature type="non-terminal residue" evidence="4">
    <location>
        <position position="1306"/>
    </location>
</feature>
<dbReference type="SMART" id="SM00324">
    <property type="entry name" value="RhoGAP"/>
    <property type="match status" value="2"/>
</dbReference>
<dbReference type="Pfam" id="PF00620">
    <property type="entry name" value="RhoGAP"/>
    <property type="match status" value="3"/>
</dbReference>
<dbReference type="PANTHER" id="PTHR14963:SF7">
    <property type="entry name" value="RHO GTPASE-ACTIVATING PROTEIN 19"/>
    <property type="match status" value="1"/>
</dbReference>
<dbReference type="EMBL" id="CP111013">
    <property type="protein sequence ID" value="WAQ97111.1"/>
    <property type="molecule type" value="Genomic_DNA"/>
</dbReference>
<evidence type="ECO:0000313" key="4">
    <source>
        <dbReference type="EMBL" id="WAQ97111.1"/>
    </source>
</evidence>
<sequence>MVLRMIYHRIVCFGARGKARTGEANQVPSDADVAAAPENAAFLETLLKLLHRTASCPENKMTATSLGVVFAPSIVCPRKLSAEGLQSASGTLSNAVTLMIENTDSIFKVPREIAADVANFWQERENPSMELLAAQDCNEEDRANIQKAKVRTMAMYHVDYYIMEKADVITDVNHQCCIFQNRSSSAVNTVYMFAERKSLRSTNAHRTQRLKHLPLLSNVKLHNLRDDDEELNVTVKLSTSSTLVHLHETRVPLLHAARLCAHGTITRPMSLVSSITQAVKTVPDLKKSINDPGFHSRRETTCPLFYLVLIGIRVSHTVGRTDAKDLCEIESQRSGPTEAERGVVRLRDAMPEKIATFCKAHLSSLLHMDDHKLDEIVQTHVTDHNANKKNATTILSKKKERSASSTALSKELVYAMSKFVDYLSQSENLKTEGIFRKTGNVARQRLLKGLVLGNTGDFNLNDNTFSPHDVATVLKQILSEMPDPLLTHKHYEAHLKIADMTKLCVSEQEEKRALEKQIKSLQMLMLLLPQENAAFLETLLKLLHRTASCPENKMTATSLGVVFAPSIVCPRKLSAEGLQSASGTLSNAVTLMIENTDSIFKVPREIAADVANFWQERENPSMELLAAQDCNEEDRANIQKAKLCVSEQEEKRALEKQIKSLQMLMLLLPQENAAFLETLLKLLHRTASCPENKMTAASLGVVFAPSIVCPRKLSAEGLQSASGTLSNAVTLMIENTDSIFKVPREIAADVANFWQERENPSMELLAAQDCNEEDRANIQKAKNRSSSAVNTVYMFAERKSPEEYKCAQDTKTVLSQLIAHVHSAKKLLKPLNRVGNVQKSTKKGNHSRSRSFGESIKKHLPLLSNVKLHNLRDDEELKLSVTSPVITENSVANITYLNTPYNKYTPVLSSCPHRRPWCIYMKHRVPLLHAARLCAHGTITRPMSLVSSITQAVKTVPDLKKSINDPGFHVFHTKDLCEIESQRSGPTEAERGVVRLRDAMPEKIATFCKAHLSSLLHMDDHKLDEIVQTHVTDHNANKKNATTILSKKKERSASSTALSKELVYAMSKFVDYLSQSENLKTEGIFRKTGNVARQRLLKGLVLGNTGDFNLNDNTFSPHDVATVLKQILSEMPDPLLTHKHYEAHLKIADMTKLCVSEQEEKRALEKQIKSLQMLMLLLPQENAAFLETLLKLLHRTASCPENKMTATSLGVVFAPSIVCPRKLSAEGLQSASGTLSNAVTLMIENTDSIFKVPREIAADVANFWQERENPSMELLAAQDCNEEDRANIQKAKVRTMAMYHVDYYIM</sequence>
<dbReference type="PROSITE" id="PS50238">
    <property type="entry name" value="RHOGAP"/>
    <property type="match status" value="3"/>
</dbReference>
<dbReference type="SUPFAM" id="SSF48350">
    <property type="entry name" value="GTPase activation domain, GAP"/>
    <property type="match status" value="4"/>
</dbReference>
<keyword evidence="5" id="KW-1185">Reference proteome</keyword>
<dbReference type="PANTHER" id="PTHR14963">
    <property type="entry name" value="RHO GTPASE ACTIVATING PROTEIN 18,19-RELATED"/>
    <property type="match status" value="1"/>
</dbReference>
<evidence type="ECO:0000313" key="5">
    <source>
        <dbReference type="Proteomes" id="UP001164746"/>
    </source>
</evidence>
<gene>
    <name evidence="4" type="ORF">MAR_029801</name>
</gene>
<dbReference type="InterPro" id="IPR008936">
    <property type="entry name" value="Rho_GTPase_activation_prot"/>
</dbReference>
<accession>A0ABY7DHF8</accession>
<reference evidence="4" key="1">
    <citation type="submission" date="2022-11" db="EMBL/GenBank/DDBJ databases">
        <title>Centuries of genome instability and evolution in soft-shell clam transmissible cancer (bioRxiv).</title>
        <authorList>
            <person name="Hart S.F.M."/>
            <person name="Yonemitsu M.A."/>
            <person name="Giersch R.M."/>
            <person name="Beal B.F."/>
            <person name="Arriagada G."/>
            <person name="Davis B.W."/>
            <person name="Ostrander E.A."/>
            <person name="Goff S.P."/>
            <person name="Metzger M.J."/>
        </authorList>
    </citation>
    <scope>NUCLEOTIDE SEQUENCE</scope>
    <source>
        <strain evidence="4">MELC-2E11</strain>
        <tissue evidence="4">Siphon/mantle</tissue>
    </source>
</reference>
<protein>
    <submittedName>
        <fullName evidence="4">RHG19-like protein</fullName>
    </submittedName>
</protein>
<dbReference type="Proteomes" id="UP001164746">
    <property type="component" value="Chromosome 2"/>
</dbReference>
<keyword evidence="2" id="KW-0175">Coiled coil</keyword>
<evidence type="ECO:0000256" key="1">
    <source>
        <dbReference type="ARBA" id="ARBA00022468"/>
    </source>
</evidence>
<proteinExistence type="predicted"/>
<feature type="domain" description="Rho-GAP" evidence="3">
    <location>
        <begin position="1056"/>
        <end position="1250"/>
    </location>
</feature>